<name>A0A2I2F033_ASPCN</name>
<gene>
    <name evidence="1" type="ORF">BDW47DRAFT_113041</name>
</gene>
<reference evidence="1 2" key="1">
    <citation type="submission" date="2017-12" db="EMBL/GenBank/DDBJ databases">
        <authorList>
            <consortium name="DOE Joint Genome Institute"/>
            <person name="Haridas S."/>
            <person name="Kjaerbolling I."/>
            <person name="Vesth T.C."/>
            <person name="Frisvad J.C."/>
            <person name="Nybo J.L."/>
            <person name="Theobald S."/>
            <person name="Kuo A."/>
            <person name="Bowyer P."/>
            <person name="Matsuda Y."/>
            <person name="Mondo S."/>
            <person name="Lyhne E.K."/>
            <person name="Kogle M.E."/>
            <person name="Clum A."/>
            <person name="Lipzen A."/>
            <person name="Salamov A."/>
            <person name="Ngan C.Y."/>
            <person name="Daum C."/>
            <person name="Chiniquy J."/>
            <person name="Barry K."/>
            <person name="LaButti K."/>
            <person name="Simmons B.A."/>
            <person name="Magnuson J.K."/>
            <person name="Mortensen U.H."/>
            <person name="Larsen T.O."/>
            <person name="Grigoriev I.V."/>
            <person name="Baker S.E."/>
            <person name="Andersen M.R."/>
            <person name="Nordberg H.P."/>
            <person name="Cantor M.N."/>
            <person name="Hua S.X."/>
        </authorList>
    </citation>
    <scope>NUCLEOTIDE SEQUENCE [LARGE SCALE GENOMIC DNA]</scope>
    <source>
        <strain evidence="1 2">CBS 102.13</strain>
    </source>
</reference>
<dbReference type="RefSeq" id="XP_024667982.1">
    <property type="nucleotide sequence ID" value="XM_024814300.1"/>
</dbReference>
<dbReference type="Proteomes" id="UP000234585">
    <property type="component" value="Unassembled WGS sequence"/>
</dbReference>
<evidence type="ECO:0000313" key="1">
    <source>
        <dbReference type="EMBL" id="PLB33970.1"/>
    </source>
</evidence>
<dbReference type="GeneID" id="36521460"/>
<protein>
    <submittedName>
        <fullName evidence="1">Uncharacterized protein</fullName>
    </submittedName>
</protein>
<keyword evidence="2" id="KW-1185">Reference proteome</keyword>
<evidence type="ECO:0000313" key="2">
    <source>
        <dbReference type="Proteomes" id="UP000234585"/>
    </source>
</evidence>
<proteinExistence type="predicted"/>
<organism evidence="1 2">
    <name type="scientific">Aspergillus candidus</name>
    <dbReference type="NCBI Taxonomy" id="41067"/>
    <lineage>
        <taxon>Eukaryota</taxon>
        <taxon>Fungi</taxon>
        <taxon>Dikarya</taxon>
        <taxon>Ascomycota</taxon>
        <taxon>Pezizomycotina</taxon>
        <taxon>Eurotiomycetes</taxon>
        <taxon>Eurotiomycetidae</taxon>
        <taxon>Eurotiales</taxon>
        <taxon>Aspergillaceae</taxon>
        <taxon>Aspergillus</taxon>
        <taxon>Aspergillus subgen. Circumdati</taxon>
    </lineage>
</organism>
<accession>A0A2I2F033</accession>
<dbReference type="EMBL" id="KZ559189">
    <property type="protein sequence ID" value="PLB33970.1"/>
    <property type="molecule type" value="Genomic_DNA"/>
</dbReference>
<sequence length="82" mass="8759">MLELCGFCIYSVLFSLVPLSFFCVSSSSSSALLCFLLPCLFDFSICFCLIGTSPESTFHCLPGSGVNPMGGVDQHPGSSRSY</sequence>
<dbReference type="AlphaFoldDB" id="A0A2I2F033"/>